<dbReference type="Proteomes" id="UP000518911">
    <property type="component" value="Unassembled WGS sequence"/>
</dbReference>
<proteinExistence type="inferred from homology"/>
<dbReference type="GO" id="GO:0019915">
    <property type="term" value="P:lipid storage"/>
    <property type="evidence" value="ECO:0007669"/>
    <property type="project" value="TreeGrafter"/>
</dbReference>
<dbReference type="GO" id="GO:0005811">
    <property type="term" value="C:lipid droplet"/>
    <property type="evidence" value="ECO:0007669"/>
    <property type="project" value="UniProtKB-SubCell"/>
</dbReference>
<accession>A0A7L3WA07</accession>
<evidence type="ECO:0000313" key="5">
    <source>
        <dbReference type="Proteomes" id="UP000518911"/>
    </source>
</evidence>
<dbReference type="PANTHER" id="PTHR14024">
    <property type="entry name" value="PERILIPIN"/>
    <property type="match status" value="1"/>
</dbReference>
<comment type="subcellular location">
    <subcellularLocation>
        <location evidence="1">Lipid droplet</location>
    </subcellularLocation>
</comment>
<sequence>VNQMANLTLVSSACDVVSTAYASAKESHPYIRSVCDAAEKGVKSVTVATASCVQPVLTTLEPHVAAASEYASKGLDKLGEKLPLLQKPVEQVRIKGCAVPGWQMAWSCRVSHLRSAVKS</sequence>
<name>A0A7L3WA07_9GRUI</name>
<keyword evidence="5" id="KW-1185">Reference proteome</keyword>
<dbReference type="OrthoDB" id="376826at2759"/>
<dbReference type="AlphaFoldDB" id="A0A7L3WA07"/>
<dbReference type="GO" id="GO:0005829">
    <property type="term" value="C:cytosol"/>
    <property type="evidence" value="ECO:0007669"/>
    <property type="project" value="TreeGrafter"/>
</dbReference>
<feature type="non-terminal residue" evidence="4">
    <location>
        <position position="1"/>
    </location>
</feature>
<evidence type="ECO:0000313" key="4">
    <source>
        <dbReference type="EMBL" id="NXV73344.1"/>
    </source>
</evidence>
<dbReference type="InterPro" id="IPR004279">
    <property type="entry name" value="Perilipin"/>
</dbReference>
<dbReference type="GO" id="GO:0010890">
    <property type="term" value="P:positive regulation of triglyceride storage"/>
    <property type="evidence" value="ECO:0007669"/>
    <property type="project" value="TreeGrafter"/>
</dbReference>
<feature type="non-terminal residue" evidence="4">
    <location>
        <position position="119"/>
    </location>
</feature>
<dbReference type="PANTHER" id="PTHR14024:SF51">
    <property type="entry name" value="PERILIPIN-RELATED"/>
    <property type="match status" value="1"/>
</dbReference>
<organism evidence="4 5">
    <name type="scientific">Atlantisia rogersi</name>
    <name type="common">Inaccessible Island rail</name>
    <dbReference type="NCBI Taxonomy" id="2478892"/>
    <lineage>
        <taxon>Eukaryota</taxon>
        <taxon>Metazoa</taxon>
        <taxon>Chordata</taxon>
        <taxon>Craniata</taxon>
        <taxon>Vertebrata</taxon>
        <taxon>Euteleostomi</taxon>
        <taxon>Archelosauria</taxon>
        <taxon>Archosauria</taxon>
        <taxon>Dinosauria</taxon>
        <taxon>Saurischia</taxon>
        <taxon>Theropoda</taxon>
        <taxon>Coelurosauria</taxon>
        <taxon>Aves</taxon>
        <taxon>Neognathae</taxon>
        <taxon>Neoaves</taxon>
        <taxon>Gruiformes</taxon>
        <taxon>Rallidae</taxon>
        <taxon>Atlantisia</taxon>
    </lineage>
</organism>
<evidence type="ECO:0000256" key="3">
    <source>
        <dbReference type="ARBA" id="ARBA00022677"/>
    </source>
</evidence>
<keyword evidence="3" id="KW-0551">Lipid droplet</keyword>
<dbReference type="EMBL" id="VZUJ01055986">
    <property type="protein sequence ID" value="NXV73344.1"/>
    <property type="molecule type" value="Genomic_DNA"/>
</dbReference>
<protein>
    <submittedName>
        <fullName evidence="4">PLIN3 protein</fullName>
    </submittedName>
</protein>
<dbReference type="Pfam" id="PF03036">
    <property type="entry name" value="Perilipin"/>
    <property type="match status" value="1"/>
</dbReference>
<evidence type="ECO:0000256" key="2">
    <source>
        <dbReference type="ARBA" id="ARBA00006311"/>
    </source>
</evidence>
<comment type="similarity">
    <text evidence="2">Belongs to the perilipin family.</text>
</comment>
<reference evidence="4 5" key="1">
    <citation type="submission" date="2019-09" db="EMBL/GenBank/DDBJ databases">
        <title>Bird 10,000 Genomes (B10K) Project - Family phase.</title>
        <authorList>
            <person name="Zhang G."/>
        </authorList>
    </citation>
    <scope>NUCLEOTIDE SEQUENCE [LARGE SCALE GENOMIC DNA]</scope>
    <source>
        <strain evidence="4">OUT-0055</strain>
        <tissue evidence="4">Blood</tissue>
    </source>
</reference>
<gene>
    <name evidence="4" type="primary">Plin3_2</name>
    <name evidence="4" type="ORF">ATLROG_R00399</name>
</gene>
<comment type="caution">
    <text evidence="4">The sequence shown here is derived from an EMBL/GenBank/DDBJ whole genome shotgun (WGS) entry which is preliminary data.</text>
</comment>
<evidence type="ECO:0000256" key="1">
    <source>
        <dbReference type="ARBA" id="ARBA00004502"/>
    </source>
</evidence>